<evidence type="ECO:0000259" key="1">
    <source>
        <dbReference type="Pfam" id="PF05901"/>
    </source>
</evidence>
<dbReference type="Pfam" id="PF05901">
    <property type="entry name" value="Excalibur"/>
    <property type="match status" value="1"/>
</dbReference>
<dbReference type="InterPro" id="IPR008613">
    <property type="entry name" value="Excalibur_Ca-bd_domain"/>
</dbReference>
<gene>
    <name evidence="2" type="ORF">IC795_14440</name>
</gene>
<evidence type="ECO:0000313" key="3">
    <source>
        <dbReference type="Proteomes" id="UP000516745"/>
    </source>
</evidence>
<reference evidence="2 3" key="2">
    <citation type="submission" date="2020-09" db="EMBL/GenBank/DDBJ databases">
        <authorList>
            <person name="Chen F.-J."/>
            <person name="Lee Y.-T."/>
        </authorList>
    </citation>
    <scope>NUCLEOTIDE SEQUENCE [LARGE SCALE GENOMIC DNA]</scope>
    <source>
        <strain evidence="2 3">AS72</strain>
    </source>
</reference>
<sequence>MVLHYRQQAQQRASHEKVQLLIQQQKQIIKEQRAALGKLPDIQLSEKTKKALAFASQTAPASVRVNNETSAFHCDGREHCSQMHSLEEARWFVRNCPNTKMDGDNDGDPCENDSRWH</sequence>
<name>A0A7H2TEZ8_9GAMM</name>
<dbReference type="AlphaFoldDB" id="A0A7H2TEZ8"/>
<protein>
    <submittedName>
        <fullName evidence="2">Excalibur calcium-binding domain-containing protein</fullName>
    </submittedName>
</protein>
<proteinExistence type="predicted"/>
<reference evidence="3" key="1">
    <citation type="submission" date="2020-09" db="EMBL/GenBank/DDBJ databases">
        <title>Clinical and molecular characterization of Acinetobacter seifertii in Taiwan.</title>
        <authorList>
            <person name="Li L.-H."/>
            <person name="Yang Y.-S."/>
            <person name="Sun J.-R."/>
            <person name="Huang T.-W."/>
            <person name="Huang W.-C."/>
            <person name="Wang Y.-C."/>
            <person name="Kuo T.-H."/>
            <person name="Kuo S.-C."/>
            <person name="Chen T.-L."/>
        </authorList>
    </citation>
    <scope>NUCLEOTIDE SEQUENCE [LARGE SCALE GENOMIC DNA]</scope>
    <source>
        <strain evidence="3">AS72</strain>
    </source>
</reference>
<dbReference type="Proteomes" id="UP000516745">
    <property type="component" value="Chromosome"/>
</dbReference>
<organism evidence="2 3">
    <name type="scientific">Acinetobacter seifertii</name>
    <dbReference type="NCBI Taxonomy" id="1530123"/>
    <lineage>
        <taxon>Bacteria</taxon>
        <taxon>Pseudomonadati</taxon>
        <taxon>Pseudomonadota</taxon>
        <taxon>Gammaproteobacteria</taxon>
        <taxon>Moraxellales</taxon>
        <taxon>Moraxellaceae</taxon>
        <taxon>Acinetobacter</taxon>
        <taxon>Acinetobacter calcoaceticus/baumannii complex</taxon>
    </lineage>
</organism>
<evidence type="ECO:0000313" key="2">
    <source>
        <dbReference type="EMBL" id="QNX10406.1"/>
    </source>
</evidence>
<feature type="domain" description="Excalibur calcium-binding" evidence="1">
    <location>
        <begin position="78"/>
        <end position="111"/>
    </location>
</feature>
<accession>A0A7H2TEZ8</accession>
<dbReference type="EMBL" id="CP061565">
    <property type="protein sequence ID" value="QNX10406.1"/>
    <property type="molecule type" value="Genomic_DNA"/>
</dbReference>